<evidence type="ECO:0000313" key="2">
    <source>
        <dbReference type="Proteomes" id="UP000183975"/>
    </source>
</evidence>
<proteinExistence type="predicted"/>
<accession>A0A1M6KHA6</accession>
<dbReference type="Gene3D" id="3.30.310.160">
    <property type="entry name" value="YycH protein, domain 2"/>
    <property type="match status" value="1"/>
</dbReference>
<name>A0A1M6KHA6_9FIRM</name>
<organism evidence="1 2">
    <name type="scientific">Anaerotignum lactatifermentans DSM 14214</name>
    <dbReference type="NCBI Taxonomy" id="1121323"/>
    <lineage>
        <taxon>Bacteria</taxon>
        <taxon>Bacillati</taxon>
        <taxon>Bacillota</taxon>
        <taxon>Clostridia</taxon>
        <taxon>Lachnospirales</taxon>
        <taxon>Anaerotignaceae</taxon>
        <taxon>Anaerotignum</taxon>
    </lineage>
</organism>
<reference evidence="1 2" key="1">
    <citation type="submission" date="2016-11" db="EMBL/GenBank/DDBJ databases">
        <authorList>
            <person name="Jaros S."/>
            <person name="Januszkiewicz K."/>
            <person name="Wedrychowicz H."/>
        </authorList>
    </citation>
    <scope>NUCLEOTIDE SEQUENCE [LARGE SCALE GENOMIC DNA]</scope>
    <source>
        <strain evidence="1 2">DSM 14214</strain>
    </source>
</reference>
<dbReference type="InterPro" id="IPR042274">
    <property type="entry name" value="YycH/YycI_2"/>
</dbReference>
<dbReference type="AlphaFoldDB" id="A0A1M6KHA6"/>
<dbReference type="Proteomes" id="UP000183975">
    <property type="component" value="Unassembled WGS sequence"/>
</dbReference>
<protein>
    <submittedName>
        <fullName evidence="1">Two-component signal transduction system YycFG, regulatory protein YycH</fullName>
    </submittedName>
</protein>
<gene>
    <name evidence="1" type="ORF">SAMN02745138_00161</name>
</gene>
<evidence type="ECO:0000313" key="1">
    <source>
        <dbReference type="EMBL" id="SHJ58309.1"/>
    </source>
</evidence>
<keyword evidence="2" id="KW-1185">Reference proteome</keyword>
<dbReference type="OrthoDB" id="2034398at2"/>
<dbReference type="RefSeq" id="WP_072848038.1">
    <property type="nucleotide sequence ID" value="NZ_FRAH01000003.1"/>
</dbReference>
<sequence length="484" mass="54673">MKRNRITNVIIVVLVIAAVYQTGELWLEGTAGHNFFRAVKESISATDEASESDALLATRYAVGDGASNFSVYYPDKVGSSDMLEKANDVLQEILAENIGESTELEKADWKEMLQNKCIVMQYDFMINMDDYLEGMRSLKNGQDLDSFDYITIVPARRTGEESKAYFVNSQTNDCVVYRAMKSKSAPILFEALQAEPEGEMVYISTGQKTSSAVLRRNLFLPQWAELPYQYDTLRQVPAFEQEGAVSRMLLENTAERFFRNFSVDWSQRDENGNFVFSDSSVVLRYNPGSRMLEYYNYENYGSDGPKTALLDGYQISCNFMTNDASLQTDVYLADIGGSGNETVYYFDYAVNGLPVYLSESVQQEIGMKHAIEVTVSNNSVKKYRRYAVNYEASGAKDASLDVQFIDALDAANRLYQETVEQREIADVKNIALGYFADRTEGIRLQWFVNLYDRIFLIETDSTLPEQTAVTETEPETVVNASTNS</sequence>
<dbReference type="EMBL" id="FRAH01000003">
    <property type="protein sequence ID" value="SHJ58309.1"/>
    <property type="molecule type" value="Genomic_DNA"/>
</dbReference>